<dbReference type="SMART" id="SM00382">
    <property type="entry name" value="AAA"/>
    <property type="match status" value="1"/>
</dbReference>
<dbReference type="CDD" id="cd00009">
    <property type="entry name" value="AAA"/>
    <property type="match status" value="1"/>
</dbReference>
<dbReference type="PROSITE" id="PS50045">
    <property type="entry name" value="SIGMA54_INTERACT_4"/>
    <property type="match status" value="1"/>
</dbReference>
<comment type="caution">
    <text evidence="9">The sequence shown here is derived from an EMBL/GenBank/DDBJ whole genome shotgun (WGS) entry which is preliminary data.</text>
</comment>
<dbReference type="InterPro" id="IPR009057">
    <property type="entry name" value="Homeodomain-like_sf"/>
</dbReference>
<dbReference type="InterPro" id="IPR000014">
    <property type="entry name" value="PAS"/>
</dbReference>
<dbReference type="InterPro" id="IPR000700">
    <property type="entry name" value="PAS-assoc_C"/>
</dbReference>
<feature type="domain" description="Sigma-54 factor interaction" evidence="6">
    <location>
        <begin position="149"/>
        <end position="377"/>
    </location>
</feature>
<feature type="coiled-coil region" evidence="5">
    <location>
        <begin position="115"/>
        <end position="149"/>
    </location>
</feature>
<proteinExistence type="predicted"/>
<evidence type="ECO:0000313" key="9">
    <source>
        <dbReference type="EMBL" id="MFC7392255.1"/>
    </source>
</evidence>
<evidence type="ECO:0000256" key="2">
    <source>
        <dbReference type="ARBA" id="ARBA00022797"/>
    </source>
</evidence>
<name>A0ABW2PVC8_9BACL</name>
<dbReference type="Pfam" id="PF18024">
    <property type="entry name" value="HTH_50"/>
    <property type="match status" value="1"/>
</dbReference>
<evidence type="ECO:0000259" key="6">
    <source>
        <dbReference type="PROSITE" id="PS50045"/>
    </source>
</evidence>
<evidence type="ECO:0000256" key="3">
    <source>
        <dbReference type="ARBA" id="ARBA00022840"/>
    </source>
</evidence>
<dbReference type="Pfam" id="PF25601">
    <property type="entry name" value="AAA_lid_14"/>
    <property type="match status" value="1"/>
</dbReference>
<reference evidence="10" key="1">
    <citation type="journal article" date="2019" name="Int. J. Syst. Evol. Microbiol.">
        <title>The Global Catalogue of Microorganisms (GCM) 10K type strain sequencing project: providing services to taxonomists for standard genome sequencing and annotation.</title>
        <authorList>
            <consortium name="The Broad Institute Genomics Platform"/>
            <consortium name="The Broad Institute Genome Sequencing Center for Infectious Disease"/>
            <person name="Wu L."/>
            <person name="Ma J."/>
        </authorList>
    </citation>
    <scope>NUCLEOTIDE SEQUENCE [LARGE SCALE GENOMIC DNA]</scope>
    <source>
        <strain evidence="10">CGMCC 1.16305</strain>
    </source>
</reference>
<protein>
    <recommendedName>
        <fullName evidence="4">HTH-type transcriptional regulatory protein TyrR</fullName>
    </recommendedName>
</protein>
<dbReference type="InterPro" id="IPR035965">
    <property type="entry name" value="PAS-like_dom_sf"/>
</dbReference>
<keyword evidence="3" id="KW-0067">ATP-binding</keyword>
<evidence type="ECO:0000256" key="4">
    <source>
        <dbReference type="ARBA" id="ARBA00029500"/>
    </source>
</evidence>
<dbReference type="RefSeq" id="WP_380964170.1">
    <property type="nucleotide sequence ID" value="NZ_JBHTCO010000004.1"/>
</dbReference>
<accession>A0ABW2PVC8</accession>
<dbReference type="InterPro" id="IPR058031">
    <property type="entry name" value="AAA_lid_NorR"/>
</dbReference>
<dbReference type="Gene3D" id="3.30.450.20">
    <property type="entry name" value="PAS domain"/>
    <property type="match status" value="1"/>
</dbReference>
<dbReference type="Gene3D" id="1.10.10.60">
    <property type="entry name" value="Homeodomain-like"/>
    <property type="match status" value="1"/>
</dbReference>
<feature type="domain" description="PAS" evidence="7">
    <location>
        <begin position="5"/>
        <end position="55"/>
    </location>
</feature>
<keyword evidence="2" id="KW-0058">Aromatic hydrocarbons catabolism</keyword>
<dbReference type="InterPro" id="IPR025662">
    <property type="entry name" value="Sigma_54_int_dom_ATP-bd_1"/>
</dbReference>
<dbReference type="Pfam" id="PF00989">
    <property type="entry name" value="PAS"/>
    <property type="match status" value="1"/>
</dbReference>
<keyword evidence="10" id="KW-1185">Reference proteome</keyword>
<dbReference type="PROSITE" id="PS00676">
    <property type="entry name" value="SIGMA54_INTERACT_2"/>
    <property type="match status" value="1"/>
</dbReference>
<organism evidence="9 10">
    <name type="scientific">Scopulibacillus cellulosilyticus</name>
    <dbReference type="NCBI Taxonomy" id="2665665"/>
    <lineage>
        <taxon>Bacteria</taxon>
        <taxon>Bacillati</taxon>
        <taxon>Bacillota</taxon>
        <taxon>Bacilli</taxon>
        <taxon>Bacillales</taxon>
        <taxon>Sporolactobacillaceae</taxon>
        <taxon>Scopulibacillus</taxon>
    </lineage>
</organism>
<dbReference type="InterPro" id="IPR013767">
    <property type="entry name" value="PAS_fold"/>
</dbReference>
<dbReference type="InterPro" id="IPR025943">
    <property type="entry name" value="Sigma_54_int_dom_ATP-bd_2"/>
</dbReference>
<keyword evidence="1" id="KW-0547">Nucleotide-binding</keyword>
<feature type="domain" description="PAC" evidence="8">
    <location>
        <begin position="72"/>
        <end position="124"/>
    </location>
</feature>
<dbReference type="SUPFAM" id="SSF55785">
    <property type="entry name" value="PYP-like sensor domain (PAS domain)"/>
    <property type="match status" value="1"/>
</dbReference>
<dbReference type="InterPro" id="IPR030828">
    <property type="entry name" value="HTH_TyrR"/>
</dbReference>
<dbReference type="PANTHER" id="PTHR32071:SF57">
    <property type="entry name" value="C4-DICARBOXYLATE TRANSPORT TRANSCRIPTIONAL REGULATORY PROTEIN DCTD"/>
    <property type="match status" value="1"/>
</dbReference>
<dbReference type="InterPro" id="IPR002078">
    <property type="entry name" value="Sigma_54_int"/>
</dbReference>
<gene>
    <name evidence="9" type="ORF">ACFQRG_04600</name>
</gene>
<dbReference type="PROSITE" id="PS50113">
    <property type="entry name" value="PAC"/>
    <property type="match status" value="1"/>
</dbReference>
<dbReference type="PROSITE" id="PS50112">
    <property type="entry name" value="PAS"/>
    <property type="match status" value="1"/>
</dbReference>
<dbReference type="Gene3D" id="1.10.8.60">
    <property type="match status" value="1"/>
</dbReference>
<dbReference type="EMBL" id="JBHTCO010000004">
    <property type="protein sequence ID" value="MFC7392255.1"/>
    <property type="molecule type" value="Genomic_DNA"/>
</dbReference>
<evidence type="ECO:0000256" key="5">
    <source>
        <dbReference type="SAM" id="Coils"/>
    </source>
</evidence>
<evidence type="ECO:0000256" key="1">
    <source>
        <dbReference type="ARBA" id="ARBA00022741"/>
    </source>
</evidence>
<dbReference type="Pfam" id="PF00158">
    <property type="entry name" value="Sigma54_activat"/>
    <property type="match status" value="1"/>
</dbReference>
<evidence type="ECO:0000259" key="7">
    <source>
        <dbReference type="PROSITE" id="PS50112"/>
    </source>
</evidence>
<evidence type="ECO:0000313" key="10">
    <source>
        <dbReference type="Proteomes" id="UP001596505"/>
    </source>
</evidence>
<dbReference type="Proteomes" id="UP001596505">
    <property type="component" value="Unassembled WGS sequence"/>
</dbReference>
<dbReference type="InterPro" id="IPR027417">
    <property type="entry name" value="P-loop_NTPase"/>
</dbReference>
<dbReference type="PROSITE" id="PS00675">
    <property type="entry name" value="SIGMA54_INTERACT_1"/>
    <property type="match status" value="1"/>
</dbReference>
<keyword evidence="5" id="KW-0175">Coiled coil</keyword>
<dbReference type="SUPFAM" id="SSF46689">
    <property type="entry name" value="Homeodomain-like"/>
    <property type="match status" value="1"/>
</dbReference>
<evidence type="ECO:0000259" key="8">
    <source>
        <dbReference type="PROSITE" id="PS50113"/>
    </source>
</evidence>
<dbReference type="NCBIfam" id="TIGR00229">
    <property type="entry name" value="sensory_box"/>
    <property type="match status" value="1"/>
</dbReference>
<dbReference type="SUPFAM" id="SSF52540">
    <property type="entry name" value="P-loop containing nucleoside triphosphate hydrolases"/>
    <property type="match status" value="1"/>
</dbReference>
<dbReference type="CDD" id="cd00130">
    <property type="entry name" value="PAS"/>
    <property type="match status" value="1"/>
</dbReference>
<dbReference type="PANTHER" id="PTHR32071">
    <property type="entry name" value="TRANSCRIPTIONAL REGULATORY PROTEIN"/>
    <property type="match status" value="1"/>
</dbReference>
<dbReference type="Gene3D" id="3.40.50.300">
    <property type="entry name" value="P-loop containing nucleotide triphosphate hydrolases"/>
    <property type="match status" value="1"/>
</dbReference>
<dbReference type="InterPro" id="IPR003593">
    <property type="entry name" value="AAA+_ATPase"/>
</dbReference>
<sequence>MAFDVEWDWEEIINSIYTDVIITNPEGIVVYANDSTEYWFGKKKEELIGSSVLELEKQNIFYPSITRKVALTRTKQTIIQETNIGRKLLVTGNMIFDKNGRPKYIISYSQDITELEELKAYLKKVEGELRQAKKKLRELENDKENEPKIIARSEKMKHVISTLNRVAETEATVLLTGESGVGKSLLAEHLHEMSGRKGKLVKINCGSIPESLLESELFGYKSGAFTGANPKGKRGLVEEAEGGTLFLDEIGELPYNLQVKMLTLIQEKKFYSIGDTKPKNVNFRLIAATNVDIEKMIQQGTFREDLYFRLSVIHITIPPLREREEDLLALIMNFLKTFNHRYEQNKELAQDTIDYLLNYSWPGNTRELSNIIERLVLTADGQVITPEQLPSKIKASEQAASFNEIERKTLPEMMRDTEVNILSKAWRRCNSTTEMAKYLGVSQPTIVRKLKKYKTSIQK</sequence>